<dbReference type="RefSeq" id="WP_344735672.1">
    <property type="nucleotide sequence ID" value="NZ_BAAAZH010000037.1"/>
</dbReference>
<evidence type="ECO:0000259" key="2">
    <source>
        <dbReference type="PROSITE" id="PS50943"/>
    </source>
</evidence>
<evidence type="ECO:0000313" key="3">
    <source>
        <dbReference type="EMBL" id="GAA4130207.1"/>
    </source>
</evidence>
<name>A0ABP7Y3J3_9ACTN</name>
<protein>
    <submittedName>
        <fullName evidence="3">Helix-turn-helix transcriptional regulator</fullName>
    </submittedName>
</protein>
<evidence type="ECO:0000256" key="1">
    <source>
        <dbReference type="SAM" id="MobiDB-lite"/>
    </source>
</evidence>
<dbReference type="CDD" id="cd00093">
    <property type="entry name" value="HTH_XRE"/>
    <property type="match status" value="1"/>
</dbReference>
<proteinExistence type="predicted"/>
<dbReference type="Gene3D" id="3.30.450.180">
    <property type="match status" value="1"/>
</dbReference>
<dbReference type="InterPro" id="IPR010982">
    <property type="entry name" value="Lambda_DNA-bd_dom_sf"/>
</dbReference>
<organism evidence="3 4">
    <name type="scientific">Nocardioides fonticola</name>
    <dbReference type="NCBI Taxonomy" id="450363"/>
    <lineage>
        <taxon>Bacteria</taxon>
        <taxon>Bacillati</taxon>
        <taxon>Actinomycetota</taxon>
        <taxon>Actinomycetes</taxon>
        <taxon>Propionibacteriales</taxon>
        <taxon>Nocardioidaceae</taxon>
        <taxon>Nocardioides</taxon>
    </lineage>
</organism>
<dbReference type="EMBL" id="BAAAZH010000037">
    <property type="protein sequence ID" value="GAA4130207.1"/>
    <property type="molecule type" value="Genomic_DNA"/>
</dbReference>
<dbReference type="Proteomes" id="UP001501495">
    <property type="component" value="Unassembled WGS sequence"/>
</dbReference>
<keyword evidence="4" id="KW-1185">Reference proteome</keyword>
<dbReference type="SUPFAM" id="SSF47413">
    <property type="entry name" value="lambda repressor-like DNA-binding domains"/>
    <property type="match status" value="1"/>
</dbReference>
<dbReference type="PANTHER" id="PTHR35010:SF2">
    <property type="entry name" value="BLL4672 PROTEIN"/>
    <property type="match status" value="1"/>
</dbReference>
<dbReference type="PROSITE" id="PS50943">
    <property type="entry name" value="HTH_CROC1"/>
    <property type="match status" value="1"/>
</dbReference>
<accession>A0ABP7Y3J3</accession>
<evidence type="ECO:0000313" key="4">
    <source>
        <dbReference type="Proteomes" id="UP001501495"/>
    </source>
</evidence>
<dbReference type="Gene3D" id="1.10.260.40">
    <property type="entry name" value="lambda repressor-like DNA-binding domains"/>
    <property type="match status" value="1"/>
</dbReference>
<feature type="region of interest" description="Disordered" evidence="1">
    <location>
        <begin position="285"/>
        <end position="317"/>
    </location>
</feature>
<dbReference type="InterPro" id="IPR041413">
    <property type="entry name" value="MLTR_LBD"/>
</dbReference>
<gene>
    <name evidence="3" type="ORF">GCM10022215_43660</name>
</gene>
<sequence>MGTPATAHTELGEFLRACRAAVSPAEVGLPTTPGRRVAGLRREEVALLAGVSADYYTRLEQGRHHTPSDSVVEALANALRLDPAARAHLADLARPRPTGRRGTPEVQRVRASVHRMLDSFVDHPAFVLGRRTDVLAANRLAKALIADFDAMPVRERNKTRWMILDPRAREIYPDWEQVAAEVVGTLRLDAGRHPDDPRLGELVGELAVKSEEFRRWWADHRVVERTHGTKRMESVVGPITIAYEAMTLPGDPDQTLFVYTTEPGSTSEQNLRLLASWTASAVGAGRAGEASGFPGQPGKPDVVGGNFAPQHQVSPDM</sequence>
<dbReference type="PANTHER" id="PTHR35010">
    <property type="entry name" value="BLL4672 PROTEIN-RELATED"/>
    <property type="match status" value="1"/>
</dbReference>
<dbReference type="InterPro" id="IPR001387">
    <property type="entry name" value="Cro/C1-type_HTH"/>
</dbReference>
<feature type="domain" description="HTH cro/C1-type" evidence="2">
    <location>
        <begin position="35"/>
        <end position="86"/>
    </location>
</feature>
<dbReference type="Pfam" id="PF13560">
    <property type="entry name" value="HTH_31"/>
    <property type="match status" value="1"/>
</dbReference>
<comment type="caution">
    <text evidence="3">The sequence shown here is derived from an EMBL/GenBank/DDBJ whole genome shotgun (WGS) entry which is preliminary data.</text>
</comment>
<reference evidence="4" key="1">
    <citation type="journal article" date="2019" name="Int. J. Syst. Evol. Microbiol.">
        <title>The Global Catalogue of Microorganisms (GCM) 10K type strain sequencing project: providing services to taxonomists for standard genome sequencing and annotation.</title>
        <authorList>
            <consortium name="The Broad Institute Genomics Platform"/>
            <consortium name="The Broad Institute Genome Sequencing Center for Infectious Disease"/>
            <person name="Wu L."/>
            <person name="Ma J."/>
        </authorList>
    </citation>
    <scope>NUCLEOTIDE SEQUENCE [LARGE SCALE GENOMIC DNA]</scope>
    <source>
        <strain evidence="4">JCM 16703</strain>
    </source>
</reference>
<dbReference type="SMART" id="SM00530">
    <property type="entry name" value="HTH_XRE"/>
    <property type="match status" value="1"/>
</dbReference>
<dbReference type="Pfam" id="PF17765">
    <property type="entry name" value="MLTR_LBD"/>
    <property type="match status" value="1"/>
</dbReference>